<feature type="compositionally biased region" description="Polar residues" evidence="1">
    <location>
        <begin position="22"/>
        <end position="31"/>
    </location>
</feature>
<keyword evidence="3" id="KW-1185">Reference proteome</keyword>
<feature type="compositionally biased region" description="Basic and acidic residues" evidence="1">
    <location>
        <begin position="36"/>
        <end position="63"/>
    </location>
</feature>
<protein>
    <submittedName>
        <fullName evidence="2">Uncharacterized protein</fullName>
    </submittedName>
</protein>
<evidence type="ECO:0000313" key="3">
    <source>
        <dbReference type="Proteomes" id="UP000622648"/>
    </source>
</evidence>
<accession>A0ABQ1SQL9</accession>
<evidence type="ECO:0000313" key="2">
    <source>
        <dbReference type="EMBL" id="GGE47376.1"/>
    </source>
</evidence>
<organism evidence="2 3">
    <name type="scientific">Pedobacter psychrotolerans</name>
    <dbReference type="NCBI Taxonomy" id="1843235"/>
    <lineage>
        <taxon>Bacteria</taxon>
        <taxon>Pseudomonadati</taxon>
        <taxon>Bacteroidota</taxon>
        <taxon>Sphingobacteriia</taxon>
        <taxon>Sphingobacteriales</taxon>
        <taxon>Sphingobacteriaceae</taxon>
        <taxon>Pedobacter</taxon>
    </lineage>
</organism>
<dbReference type="EMBL" id="BMJO01000002">
    <property type="protein sequence ID" value="GGE47376.1"/>
    <property type="molecule type" value="Genomic_DNA"/>
</dbReference>
<reference evidence="3" key="1">
    <citation type="journal article" date="2019" name="Int. J. Syst. Evol. Microbiol.">
        <title>The Global Catalogue of Microorganisms (GCM) 10K type strain sequencing project: providing services to taxonomists for standard genome sequencing and annotation.</title>
        <authorList>
            <consortium name="The Broad Institute Genomics Platform"/>
            <consortium name="The Broad Institute Genome Sequencing Center for Infectious Disease"/>
            <person name="Wu L."/>
            <person name="Ma J."/>
        </authorList>
    </citation>
    <scope>NUCLEOTIDE SEQUENCE [LARGE SCALE GENOMIC DNA]</scope>
    <source>
        <strain evidence="3">CGMCC 1.15644</strain>
    </source>
</reference>
<gene>
    <name evidence="2" type="ORF">GCM10011413_11830</name>
</gene>
<feature type="region of interest" description="Disordered" evidence="1">
    <location>
        <begin position="1"/>
        <end position="76"/>
    </location>
</feature>
<evidence type="ECO:0000256" key="1">
    <source>
        <dbReference type="SAM" id="MobiDB-lite"/>
    </source>
</evidence>
<name>A0ABQ1SQL9_9SPHI</name>
<comment type="caution">
    <text evidence="2">The sequence shown here is derived from an EMBL/GenBank/DDBJ whole genome shotgun (WGS) entry which is preliminary data.</text>
</comment>
<proteinExistence type="predicted"/>
<sequence length="76" mass="8700">MFDYKLTTMENQNKDQEKSKFTKQAQENPSKGLNDWNDRLDENLEQEKQGDTAADDHAKDFSEKIGSGDQSDQSEA</sequence>
<dbReference type="Proteomes" id="UP000622648">
    <property type="component" value="Unassembled WGS sequence"/>
</dbReference>